<evidence type="ECO:0000313" key="2">
    <source>
        <dbReference type="Proteomes" id="UP000790377"/>
    </source>
</evidence>
<evidence type="ECO:0000313" key="1">
    <source>
        <dbReference type="EMBL" id="KAH7907752.1"/>
    </source>
</evidence>
<sequence length="76" mass="8344">MPLDVLGFREVEQMTARIWGLRTIVNARDPRTTAGHVPLITHARPDLRRTLHPPPAIPLSPSLTVSLSMALRVTGA</sequence>
<organism evidence="1 2">
    <name type="scientific">Hygrophoropsis aurantiaca</name>
    <dbReference type="NCBI Taxonomy" id="72124"/>
    <lineage>
        <taxon>Eukaryota</taxon>
        <taxon>Fungi</taxon>
        <taxon>Dikarya</taxon>
        <taxon>Basidiomycota</taxon>
        <taxon>Agaricomycotina</taxon>
        <taxon>Agaricomycetes</taxon>
        <taxon>Agaricomycetidae</taxon>
        <taxon>Boletales</taxon>
        <taxon>Coniophorineae</taxon>
        <taxon>Hygrophoropsidaceae</taxon>
        <taxon>Hygrophoropsis</taxon>
    </lineage>
</organism>
<name>A0ACB8A3I3_9AGAM</name>
<proteinExistence type="predicted"/>
<protein>
    <submittedName>
        <fullName evidence="1">Uncharacterized protein</fullName>
    </submittedName>
</protein>
<accession>A0ACB8A3I3</accession>
<reference evidence="1" key="1">
    <citation type="journal article" date="2021" name="New Phytol.">
        <title>Evolutionary innovations through gain and loss of genes in the ectomycorrhizal Boletales.</title>
        <authorList>
            <person name="Wu G."/>
            <person name="Miyauchi S."/>
            <person name="Morin E."/>
            <person name="Kuo A."/>
            <person name="Drula E."/>
            <person name="Varga T."/>
            <person name="Kohler A."/>
            <person name="Feng B."/>
            <person name="Cao Y."/>
            <person name="Lipzen A."/>
            <person name="Daum C."/>
            <person name="Hundley H."/>
            <person name="Pangilinan J."/>
            <person name="Johnson J."/>
            <person name="Barry K."/>
            <person name="LaButti K."/>
            <person name="Ng V."/>
            <person name="Ahrendt S."/>
            <person name="Min B."/>
            <person name="Choi I.G."/>
            <person name="Park H."/>
            <person name="Plett J.M."/>
            <person name="Magnuson J."/>
            <person name="Spatafora J.W."/>
            <person name="Nagy L.G."/>
            <person name="Henrissat B."/>
            <person name="Grigoriev I.V."/>
            <person name="Yang Z.L."/>
            <person name="Xu J."/>
            <person name="Martin F.M."/>
        </authorList>
    </citation>
    <scope>NUCLEOTIDE SEQUENCE</scope>
    <source>
        <strain evidence="1">ATCC 28755</strain>
    </source>
</reference>
<dbReference type="Proteomes" id="UP000790377">
    <property type="component" value="Unassembled WGS sequence"/>
</dbReference>
<keyword evidence="2" id="KW-1185">Reference proteome</keyword>
<dbReference type="EMBL" id="MU267875">
    <property type="protein sequence ID" value="KAH7907752.1"/>
    <property type="molecule type" value="Genomic_DNA"/>
</dbReference>
<gene>
    <name evidence="1" type="ORF">BJ138DRAFT_1116430</name>
</gene>
<comment type="caution">
    <text evidence="1">The sequence shown here is derived from an EMBL/GenBank/DDBJ whole genome shotgun (WGS) entry which is preliminary data.</text>
</comment>